<comment type="similarity">
    <text evidence="3 19">In the N-terminal section; belongs to the NnrE/AIBP family.</text>
</comment>
<dbReference type="GO" id="GO:0052855">
    <property type="term" value="F:ADP-dependent NAD(P)H-hydrate dehydratase activity"/>
    <property type="evidence" value="ECO:0007669"/>
    <property type="project" value="UniProtKB-UniRule"/>
</dbReference>
<dbReference type="PROSITE" id="PS51383">
    <property type="entry name" value="YJEF_C_3"/>
    <property type="match status" value="1"/>
</dbReference>
<evidence type="ECO:0000256" key="15">
    <source>
        <dbReference type="ARBA" id="ARBA00048238"/>
    </source>
</evidence>
<comment type="catalytic activity">
    <reaction evidence="15 17 19">
        <text>(6S)-NADHX + ADP = AMP + phosphate + NADH + H(+)</text>
        <dbReference type="Rhea" id="RHEA:32223"/>
        <dbReference type="ChEBI" id="CHEBI:15378"/>
        <dbReference type="ChEBI" id="CHEBI:43474"/>
        <dbReference type="ChEBI" id="CHEBI:57945"/>
        <dbReference type="ChEBI" id="CHEBI:64074"/>
        <dbReference type="ChEBI" id="CHEBI:456215"/>
        <dbReference type="ChEBI" id="CHEBI:456216"/>
        <dbReference type="EC" id="4.2.1.136"/>
    </reaction>
</comment>
<comment type="subunit">
    <text evidence="17">Homotetramer.</text>
</comment>
<reference evidence="22" key="2">
    <citation type="submission" date="2020-09" db="EMBL/GenBank/DDBJ databases">
        <authorList>
            <person name="Sun Q."/>
            <person name="Zhou Y."/>
        </authorList>
    </citation>
    <scope>NUCLEOTIDE SEQUENCE</scope>
    <source>
        <strain evidence="22">CGMCC 1.6333</strain>
    </source>
</reference>
<dbReference type="InterPro" id="IPR029056">
    <property type="entry name" value="Ribokinase-like"/>
</dbReference>
<dbReference type="NCBIfam" id="TIGR00196">
    <property type="entry name" value="yjeF_cterm"/>
    <property type="match status" value="1"/>
</dbReference>
<dbReference type="SUPFAM" id="SSF53613">
    <property type="entry name" value="Ribokinase-like"/>
    <property type="match status" value="1"/>
</dbReference>
<keyword evidence="11 18" id="KW-0413">Isomerase</keyword>
<gene>
    <name evidence="22" type="primary">nnr</name>
    <name evidence="17" type="synonym">nnrD</name>
    <name evidence="18" type="synonym">nnrE</name>
    <name evidence="22" type="ORF">GCM10011351_20370</name>
</gene>
<comment type="cofactor">
    <cofactor evidence="17">
        <name>Mg(2+)</name>
        <dbReference type="ChEBI" id="CHEBI:18420"/>
    </cofactor>
</comment>
<dbReference type="NCBIfam" id="TIGR00197">
    <property type="entry name" value="yjeF_nterm"/>
    <property type="match status" value="1"/>
</dbReference>
<protein>
    <recommendedName>
        <fullName evidence="19">Bifunctional NAD(P)H-hydrate repair enzyme</fullName>
    </recommendedName>
    <alternativeName>
        <fullName evidence="19">Nicotinamide nucleotide repair protein</fullName>
    </alternativeName>
    <domain>
        <recommendedName>
            <fullName evidence="19">ADP-dependent (S)-NAD(P)H-hydrate dehydratase</fullName>
            <ecNumber evidence="19">4.2.1.136</ecNumber>
        </recommendedName>
        <alternativeName>
            <fullName evidence="19">ADP-dependent NAD(P)HX dehydratase</fullName>
        </alternativeName>
    </domain>
    <domain>
        <recommendedName>
            <fullName evidence="19">NAD(P)H-hydrate epimerase</fullName>
            <ecNumber evidence="19">5.1.99.6</ecNumber>
        </recommendedName>
    </domain>
</protein>
<dbReference type="InterPro" id="IPR017953">
    <property type="entry name" value="Carbohydrate_kinase_pred_CS"/>
</dbReference>
<evidence type="ECO:0000256" key="11">
    <source>
        <dbReference type="ARBA" id="ARBA00023235"/>
    </source>
</evidence>
<comment type="similarity">
    <text evidence="4 19">In the C-terminal section; belongs to the NnrD/CARKD family.</text>
</comment>
<evidence type="ECO:0000256" key="4">
    <source>
        <dbReference type="ARBA" id="ARBA00009524"/>
    </source>
</evidence>
<dbReference type="InterPro" id="IPR036652">
    <property type="entry name" value="YjeF_N_dom_sf"/>
</dbReference>
<evidence type="ECO:0000256" key="8">
    <source>
        <dbReference type="ARBA" id="ARBA00022857"/>
    </source>
</evidence>
<dbReference type="GO" id="GO:0046872">
    <property type="term" value="F:metal ion binding"/>
    <property type="evidence" value="ECO:0007669"/>
    <property type="project" value="UniProtKB-UniRule"/>
</dbReference>
<dbReference type="SUPFAM" id="SSF64153">
    <property type="entry name" value="YjeF N-terminal domain-like"/>
    <property type="match status" value="1"/>
</dbReference>
<feature type="binding site" evidence="17">
    <location>
        <begin position="413"/>
        <end position="417"/>
    </location>
    <ligand>
        <name>AMP</name>
        <dbReference type="ChEBI" id="CHEBI:456215"/>
    </ligand>
</feature>
<dbReference type="Proteomes" id="UP000618460">
    <property type="component" value="Unassembled WGS sequence"/>
</dbReference>
<evidence type="ECO:0000256" key="14">
    <source>
        <dbReference type="ARBA" id="ARBA00025153"/>
    </source>
</evidence>
<evidence type="ECO:0000256" key="5">
    <source>
        <dbReference type="ARBA" id="ARBA00022723"/>
    </source>
</evidence>
<evidence type="ECO:0000256" key="10">
    <source>
        <dbReference type="ARBA" id="ARBA00023027"/>
    </source>
</evidence>
<dbReference type="InterPro" id="IPR000631">
    <property type="entry name" value="CARKD"/>
</dbReference>
<feature type="binding site" evidence="18">
    <location>
        <position position="158"/>
    </location>
    <ligand>
        <name>(6S)-NADPHX</name>
        <dbReference type="ChEBI" id="CHEBI:64076"/>
    </ligand>
</feature>
<keyword evidence="7 17" id="KW-0067">ATP-binding</keyword>
<dbReference type="EC" id="5.1.99.6" evidence="19"/>
<comment type="similarity">
    <text evidence="17">Belongs to the NnrD/CARKD family.</text>
</comment>
<dbReference type="CDD" id="cd01171">
    <property type="entry name" value="YXKO-related"/>
    <property type="match status" value="1"/>
</dbReference>
<organism evidence="22 23">
    <name type="scientific">Paraliobacillus quinghaiensis</name>
    <dbReference type="NCBI Taxonomy" id="470815"/>
    <lineage>
        <taxon>Bacteria</taxon>
        <taxon>Bacillati</taxon>
        <taxon>Bacillota</taxon>
        <taxon>Bacilli</taxon>
        <taxon>Bacillales</taxon>
        <taxon>Bacillaceae</taxon>
        <taxon>Paraliobacillus</taxon>
    </lineage>
</organism>
<dbReference type="HAMAP" id="MF_01965">
    <property type="entry name" value="NADHX_dehydratase"/>
    <property type="match status" value="1"/>
</dbReference>
<dbReference type="AlphaFoldDB" id="A0A917TR92"/>
<evidence type="ECO:0000256" key="12">
    <source>
        <dbReference type="ARBA" id="ARBA00023239"/>
    </source>
</evidence>
<keyword evidence="23" id="KW-1185">Reference proteome</keyword>
<comment type="catalytic activity">
    <reaction evidence="16 17 19">
        <text>(6S)-NADPHX + ADP = AMP + phosphate + NADPH + H(+)</text>
        <dbReference type="Rhea" id="RHEA:32235"/>
        <dbReference type="ChEBI" id="CHEBI:15378"/>
        <dbReference type="ChEBI" id="CHEBI:43474"/>
        <dbReference type="ChEBI" id="CHEBI:57783"/>
        <dbReference type="ChEBI" id="CHEBI:64076"/>
        <dbReference type="ChEBI" id="CHEBI:456215"/>
        <dbReference type="ChEBI" id="CHEBI:456216"/>
        <dbReference type="EC" id="4.2.1.136"/>
    </reaction>
</comment>
<feature type="binding site" evidence="17">
    <location>
        <position position="442"/>
    </location>
    <ligand>
        <name>AMP</name>
        <dbReference type="ChEBI" id="CHEBI:456215"/>
    </ligand>
</feature>
<dbReference type="InterPro" id="IPR030677">
    <property type="entry name" value="Nnr"/>
</dbReference>
<comment type="cofactor">
    <cofactor evidence="18 19">
        <name>K(+)</name>
        <dbReference type="ChEBI" id="CHEBI:29103"/>
    </cofactor>
    <text evidence="18 19">Binds 1 potassium ion per subunit.</text>
</comment>
<dbReference type="OrthoDB" id="9806925at2"/>
<comment type="caution">
    <text evidence="17">Lacks conserved residue(s) required for the propagation of feature annotation.</text>
</comment>
<evidence type="ECO:0000259" key="20">
    <source>
        <dbReference type="PROSITE" id="PS51383"/>
    </source>
</evidence>
<evidence type="ECO:0000256" key="9">
    <source>
        <dbReference type="ARBA" id="ARBA00022958"/>
    </source>
</evidence>
<keyword evidence="8 17" id="KW-0521">NADP</keyword>
<keyword evidence="13" id="KW-0511">Multifunctional enzyme</keyword>
<dbReference type="HAMAP" id="MF_01966">
    <property type="entry name" value="NADHX_epimerase"/>
    <property type="match status" value="1"/>
</dbReference>
<evidence type="ECO:0000256" key="13">
    <source>
        <dbReference type="ARBA" id="ARBA00023268"/>
    </source>
</evidence>
<keyword evidence="5 18" id="KW-0479">Metal-binding</keyword>
<feature type="binding site" evidence="17">
    <location>
        <position position="443"/>
    </location>
    <ligand>
        <name>(6S)-NADPHX</name>
        <dbReference type="ChEBI" id="CHEBI:64076"/>
    </ligand>
</feature>
<dbReference type="GO" id="GO:0005524">
    <property type="term" value="F:ATP binding"/>
    <property type="evidence" value="ECO:0007669"/>
    <property type="project" value="UniProtKB-UniRule"/>
</dbReference>
<dbReference type="PIRSF" id="PIRSF017184">
    <property type="entry name" value="Nnr"/>
    <property type="match status" value="1"/>
</dbReference>
<evidence type="ECO:0000256" key="2">
    <source>
        <dbReference type="ARBA" id="ARBA00000909"/>
    </source>
</evidence>
<evidence type="ECO:0000256" key="17">
    <source>
        <dbReference type="HAMAP-Rule" id="MF_01965"/>
    </source>
</evidence>
<comment type="catalytic activity">
    <reaction evidence="1 18 19">
        <text>(6R)-NADHX = (6S)-NADHX</text>
        <dbReference type="Rhea" id="RHEA:32215"/>
        <dbReference type="ChEBI" id="CHEBI:64074"/>
        <dbReference type="ChEBI" id="CHEBI:64075"/>
        <dbReference type="EC" id="5.1.99.6"/>
    </reaction>
</comment>
<dbReference type="GO" id="GO:0052856">
    <property type="term" value="F:NAD(P)HX epimerase activity"/>
    <property type="evidence" value="ECO:0007669"/>
    <property type="project" value="UniProtKB-UniRule"/>
</dbReference>
<sequence>MNIVTAKEMYEIDRIAMEEKGLHGIVLMESAGRAIAEKVKTYASKQDLILVLVGSGSNGGDGFVVARTLSNQGYQVEVVQLVADDKIKGDALYHKKVYEQYGDRIKPFTAPSVFTDISKASIIVDAMLGIGVKGRLRPPFKEVVHAVNHAPGLIIAVDIPSGVPAERNSDFDVAIKADYTYVVEMPKLSTFIPAYRQFYGEWSIVSIGLPLDATPQGLIRRTWEADDVQTTLPKRERSAHKGSHGRGLIIGGSSLMPGSITMTAKAALRSGVGLLTVGTVSSVVPSIAAQCSETTFMRLADEDGWITNDQEIDIDSYDAIAIGIGMGRGTDTSDYTKKLLRQAELPVIVDADGLYHLKGDLGMLQKRTSPTILTPHPGEMAMLLECSIATILENPFDVAREFAEKYQVYLVLKGANTIVTDPSGNQWVNTTGNPGLAKGGSGDVLSGIILAMVLQPQSISVALANSCYFLGKSADLLVEERHSTYDLIATDVIEGISSVFRTFD</sequence>
<comment type="catalytic activity">
    <reaction evidence="2 18 19">
        <text>(6R)-NADPHX = (6S)-NADPHX</text>
        <dbReference type="Rhea" id="RHEA:32227"/>
        <dbReference type="ChEBI" id="CHEBI:64076"/>
        <dbReference type="ChEBI" id="CHEBI:64077"/>
        <dbReference type="EC" id="5.1.99.6"/>
    </reaction>
</comment>
<dbReference type="PANTHER" id="PTHR12592">
    <property type="entry name" value="ATP-DEPENDENT (S)-NAD(P)H-HYDRATE DEHYDRATASE FAMILY MEMBER"/>
    <property type="match status" value="1"/>
</dbReference>
<accession>A0A917TR92</accession>
<proteinExistence type="inferred from homology"/>
<evidence type="ECO:0000256" key="16">
    <source>
        <dbReference type="ARBA" id="ARBA00049209"/>
    </source>
</evidence>
<comment type="caution">
    <text evidence="22">The sequence shown here is derived from an EMBL/GenBank/DDBJ whole genome shotgun (WGS) entry which is preliminary data.</text>
</comment>
<keyword evidence="10 17" id="KW-0520">NAD</keyword>
<dbReference type="PANTHER" id="PTHR12592:SF0">
    <property type="entry name" value="ATP-DEPENDENT (S)-NAD(P)H-HYDRATE DEHYDRATASE"/>
    <property type="match status" value="1"/>
</dbReference>
<dbReference type="GO" id="GO:0046496">
    <property type="term" value="P:nicotinamide nucleotide metabolic process"/>
    <property type="evidence" value="ECO:0007669"/>
    <property type="project" value="UniProtKB-UniRule"/>
</dbReference>
<evidence type="ECO:0000256" key="1">
    <source>
        <dbReference type="ARBA" id="ARBA00000013"/>
    </source>
</evidence>
<feature type="binding site" evidence="18">
    <location>
        <begin position="129"/>
        <end position="135"/>
    </location>
    <ligand>
        <name>(6S)-NADPHX</name>
        <dbReference type="ChEBI" id="CHEBI:64076"/>
    </ligand>
</feature>
<dbReference type="Pfam" id="PF03853">
    <property type="entry name" value="YjeF_N"/>
    <property type="match status" value="1"/>
</dbReference>
<dbReference type="PROSITE" id="PS01050">
    <property type="entry name" value="YJEF_C_2"/>
    <property type="match status" value="1"/>
</dbReference>
<feature type="binding site" evidence="18">
    <location>
        <position position="125"/>
    </location>
    <ligand>
        <name>K(+)</name>
        <dbReference type="ChEBI" id="CHEBI:29103"/>
    </ligand>
</feature>
<evidence type="ECO:0000256" key="18">
    <source>
        <dbReference type="HAMAP-Rule" id="MF_01966"/>
    </source>
</evidence>
<evidence type="ECO:0000313" key="22">
    <source>
        <dbReference type="EMBL" id="GGM34325.1"/>
    </source>
</evidence>
<evidence type="ECO:0000256" key="19">
    <source>
        <dbReference type="PIRNR" id="PIRNR017184"/>
    </source>
</evidence>
<evidence type="ECO:0000313" key="23">
    <source>
        <dbReference type="Proteomes" id="UP000618460"/>
    </source>
</evidence>
<dbReference type="Gene3D" id="3.40.1190.20">
    <property type="match status" value="1"/>
</dbReference>
<dbReference type="RefSeq" id="WP_117155443.1">
    <property type="nucleotide sequence ID" value="NZ_BMLG01000010.1"/>
</dbReference>
<feature type="binding site" evidence="17">
    <location>
        <position position="376"/>
    </location>
    <ligand>
        <name>(6S)-NADPHX</name>
        <dbReference type="ChEBI" id="CHEBI:64076"/>
    </ligand>
</feature>
<reference evidence="22" key="1">
    <citation type="journal article" date="2014" name="Int. J. Syst. Evol. Microbiol.">
        <title>Complete genome sequence of Corynebacterium casei LMG S-19264T (=DSM 44701T), isolated from a smear-ripened cheese.</title>
        <authorList>
            <consortium name="US DOE Joint Genome Institute (JGI-PGF)"/>
            <person name="Walter F."/>
            <person name="Albersmeier A."/>
            <person name="Kalinowski J."/>
            <person name="Ruckert C."/>
        </authorList>
    </citation>
    <scope>NUCLEOTIDE SEQUENCE</scope>
    <source>
        <strain evidence="22">CGMCC 1.6333</strain>
    </source>
</reference>
<dbReference type="PROSITE" id="PS51385">
    <property type="entry name" value="YJEF_N"/>
    <property type="match status" value="1"/>
</dbReference>
<evidence type="ECO:0000256" key="3">
    <source>
        <dbReference type="ARBA" id="ARBA00006001"/>
    </source>
</evidence>
<feature type="binding site" evidence="18">
    <location>
        <position position="161"/>
    </location>
    <ligand>
        <name>K(+)</name>
        <dbReference type="ChEBI" id="CHEBI:29103"/>
    </ligand>
</feature>
<evidence type="ECO:0000256" key="7">
    <source>
        <dbReference type="ARBA" id="ARBA00022840"/>
    </source>
</evidence>
<feature type="binding site" evidence="17">
    <location>
        <position position="325"/>
    </location>
    <ligand>
        <name>(6S)-NADPHX</name>
        <dbReference type="ChEBI" id="CHEBI:64076"/>
    </ligand>
</feature>
<dbReference type="InterPro" id="IPR004443">
    <property type="entry name" value="YjeF_N_dom"/>
</dbReference>
<dbReference type="EC" id="4.2.1.136" evidence="19"/>
<keyword evidence="12 17" id="KW-0456">Lyase</keyword>
<evidence type="ECO:0000256" key="6">
    <source>
        <dbReference type="ARBA" id="ARBA00022741"/>
    </source>
</evidence>
<feature type="domain" description="YjeF N-terminal" evidence="21">
    <location>
        <begin position="9"/>
        <end position="215"/>
    </location>
</feature>
<name>A0A917TR92_9BACI</name>
<comment type="similarity">
    <text evidence="18">Belongs to the NnrE/AIBP family.</text>
</comment>
<comment type="function">
    <text evidence="14 19">Bifunctional enzyme that catalyzes the epimerization of the S- and R-forms of NAD(P)HX and the dehydration of the S-form of NAD(P)HX at the expense of ADP, which is converted to AMP. This allows the repair of both epimers of NAD(P)HX, a damaged form of NAD(P)H that is a result of enzymatic or heat-dependent hydration.</text>
</comment>
<dbReference type="EMBL" id="BMLG01000010">
    <property type="protein sequence ID" value="GGM34325.1"/>
    <property type="molecule type" value="Genomic_DNA"/>
</dbReference>
<feature type="domain" description="YjeF C-terminal" evidence="20">
    <location>
        <begin position="224"/>
        <end position="503"/>
    </location>
</feature>
<dbReference type="GO" id="GO:0110051">
    <property type="term" value="P:metabolite repair"/>
    <property type="evidence" value="ECO:0007669"/>
    <property type="project" value="TreeGrafter"/>
</dbReference>
<feature type="binding site" evidence="18">
    <location>
        <position position="58"/>
    </location>
    <ligand>
        <name>K(+)</name>
        <dbReference type="ChEBI" id="CHEBI:29103"/>
    </ligand>
</feature>
<evidence type="ECO:0000259" key="21">
    <source>
        <dbReference type="PROSITE" id="PS51385"/>
    </source>
</evidence>
<dbReference type="Pfam" id="PF01256">
    <property type="entry name" value="Carb_kinase"/>
    <property type="match status" value="1"/>
</dbReference>
<keyword evidence="6 17" id="KW-0547">Nucleotide-binding</keyword>
<comment type="function">
    <text evidence="18">Catalyzes the epimerization of the S- and R-forms of NAD(P)HX, a damaged form of NAD(P)H that is a result of enzymatic or heat-dependent hydration. This is a prerequisite for the S-specific NAD(P)H-hydrate dehydratase to allow the repair of both epimers of NAD(P)HX.</text>
</comment>
<comment type="function">
    <text evidence="17">Catalyzes the dehydration of the S-form of NAD(P)HX at the expense of ADP, which is converted to AMP. Together with NAD(P)HX epimerase, which catalyzes the epimerization of the S- and R-forms, the enzyme allows the repair of both epimers of NAD(P)HX, a damaged form of NAD(P)H that is a result of enzymatic or heat-dependent hydration.</text>
</comment>
<keyword evidence="9 18" id="KW-0630">Potassium</keyword>
<feature type="binding site" evidence="18">
    <location>
        <begin position="57"/>
        <end position="61"/>
    </location>
    <ligand>
        <name>(6S)-NADPHX</name>
        <dbReference type="ChEBI" id="CHEBI:64076"/>
    </ligand>
</feature>
<dbReference type="Gene3D" id="3.40.50.10260">
    <property type="entry name" value="YjeF N-terminal domain"/>
    <property type="match status" value="1"/>
</dbReference>